<keyword evidence="1" id="KW-0812">Transmembrane</keyword>
<feature type="transmembrane region" description="Helical" evidence="1">
    <location>
        <begin position="407"/>
        <end position="428"/>
    </location>
</feature>
<feature type="transmembrane region" description="Helical" evidence="1">
    <location>
        <begin position="138"/>
        <end position="164"/>
    </location>
</feature>
<accession>A0ABT7ARS6</accession>
<feature type="transmembrane region" description="Helical" evidence="1">
    <location>
        <begin position="107"/>
        <end position="132"/>
    </location>
</feature>
<comment type="caution">
    <text evidence="2">The sequence shown here is derived from an EMBL/GenBank/DDBJ whole genome shotgun (WGS) entry which is preliminary data.</text>
</comment>
<feature type="transmembrane region" description="Helical" evidence="1">
    <location>
        <begin position="67"/>
        <end position="86"/>
    </location>
</feature>
<feature type="transmembrane region" description="Helical" evidence="1">
    <location>
        <begin position="26"/>
        <end position="47"/>
    </location>
</feature>
<name>A0ABT7ARS6_9CYAN</name>
<keyword evidence="1" id="KW-0472">Membrane</keyword>
<organism evidence="2 3">
    <name type="scientific">Roseofilum acuticapitatum BLCC-M154</name>
    <dbReference type="NCBI Taxonomy" id="3022444"/>
    <lineage>
        <taxon>Bacteria</taxon>
        <taxon>Bacillati</taxon>
        <taxon>Cyanobacteriota</taxon>
        <taxon>Cyanophyceae</taxon>
        <taxon>Desertifilales</taxon>
        <taxon>Desertifilaceae</taxon>
        <taxon>Roseofilum</taxon>
        <taxon>Roseofilum acuticapitatum</taxon>
    </lineage>
</organism>
<evidence type="ECO:0000313" key="2">
    <source>
        <dbReference type="EMBL" id="MDJ1169601.1"/>
    </source>
</evidence>
<gene>
    <name evidence="2" type="ORF">PMG71_09200</name>
</gene>
<keyword evidence="3" id="KW-1185">Reference proteome</keyword>
<keyword evidence="1" id="KW-1133">Transmembrane helix</keyword>
<feature type="transmembrane region" description="Helical" evidence="1">
    <location>
        <begin position="458"/>
        <end position="476"/>
    </location>
</feature>
<feature type="transmembrane region" description="Helical" evidence="1">
    <location>
        <begin position="263"/>
        <end position="282"/>
    </location>
</feature>
<feature type="transmembrane region" description="Helical" evidence="1">
    <location>
        <begin position="378"/>
        <end position="400"/>
    </location>
</feature>
<reference evidence="2 3" key="1">
    <citation type="submission" date="2023-01" db="EMBL/GenBank/DDBJ databases">
        <title>Novel diversity within Roseofilum (Cyanobacteria; Desertifilaceae) from marine benthic mats with descriptions of four novel species.</title>
        <authorList>
            <person name="Wang Y."/>
            <person name="Berthold D.E."/>
            <person name="Hu J."/>
            <person name="Lefler F.W."/>
            <person name="Laughinghouse H.D. IV."/>
        </authorList>
    </citation>
    <scope>NUCLEOTIDE SEQUENCE [LARGE SCALE GENOMIC DNA]</scope>
    <source>
        <strain evidence="2 3">BLCC-M154</strain>
    </source>
</reference>
<evidence type="ECO:0000313" key="3">
    <source>
        <dbReference type="Proteomes" id="UP001235303"/>
    </source>
</evidence>
<dbReference type="Proteomes" id="UP001235303">
    <property type="component" value="Unassembled WGS sequence"/>
</dbReference>
<protein>
    <recommendedName>
        <fullName evidence="4">ABC transporter permease</fullName>
    </recommendedName>
</protein>
<dbReference type="RefSeq" id="WP_283753359.1">
    <property type="nucleotide sequence ID" value="NZ_JAQOSP010000063.1"/>
</dbReference>
<sequence>MNSVFNRIGDWNPQLLRELKGRLKPAPLFLALGAAVLLQGLLILIAAESDYIGQEFAWSVIFDSLGWIIPLTLWVCGVFLLTSDMAKEVSKGTLNFIRFSPQESEKVLWGKVLGVPIIVYVFTVLCLPLHAFAALQEYSFVSLLALYSLWGLGCGVCFAFALLVGLMGNDKMGEQARAGSSSVISLMVMPYYLQGVNWCLDQYVLGSAEYIKEYWFTFPLSSAWVGYGLTIATGVAIAYGIASIVNRVYQNPLGTRMSKAQSYGMVALLQVWLLGFMLPIGLDYPEQGLHMLFSLSVFNLIVILFTSFMVTPERQNCLDWARYRHQQSRENRRLIRDLLWGEKSPAVGAIALQVLIVTAIWSFWAIARLPNAEKMGAIFSLILSANLILIYGVIIQLSLLNRSKNRTAIAGSLVITVLVLPLIIVATLEINPQTSASWWMFSVFGGSWFALEQTAPTLILPFAFSLLAQWAIFAALNSTLMSRLNKLGQSTTKVLMAD</sequence>
<proteinExistence type="predicted"/>
<evidence type="ECO:0008006" key="4">
    <source>
        <dbReference type="Google" id="ProtNLM"/>
    </source>
</evidence>
<feature type="transmembrane region" description="Helical" evidence="1">
    <location>
        <begin position="224"/>
        <end position="242"/>
    </location>
</feature>
<feature type="transmembrane region" description="Helical" evidence="1">
    <location>
        <begin position="288"/>
        <end position="310"/>
    </location>
</feature>
<evidence type="ECO:0000256" key="1">
    <source>
        <dbReference type="SAM" id="Phobius"/>
    </source>
</evidence>
<dbReference type="EMBL" id="JAQOSP010000063">
    <property type="protein sequence ID" value="MDJ1169601.1"/>
    <property type="molecule type" value="Genomic_DNA"/>
</dbReference>
<feature type="transmembrane region" description="Helical" evidence="1">
    <location>
        <begin position="176"/>
        <end position="193"/>
    </location>
</feature>
<feature type="transmembrane region" description="Helical" evidence="1">
    <location>
        <begin position="346"/>
        <end position="366"/>
    </location>
</feature>